<keyword evidence="2" id="KW-1185">Reference proteome</keyword>
<protein>
    <submittedName>
        <fullName evidence="1">Uncharacterized protein</fullName>
    </submittedName>
</protein>
<proteinExistence type="predicted"/>
<organism evidence="1 2">
    <name type="scientific">Cardiocondyla obscurior</name>
    <dbReference type="NCBI Taxonomy" id="286306"/>
    <lineage>
        <taxon>Eukaryota</taxon>
        <taxon>Metazoa</taxon>
        <taxon>Ecdysozoa</taxon>
        <taxon>Arthropoda</taxon>
        <taxon>Hexapoda</taxon>
        <taxon>Insecta</taxon>
        <taxon>Pterygota</taxon>
        <taxon>Neoptera</taxon>
        <taxon>Endopterygota</taxon>
        <taxon>Hymenoptera</taxon>
        <taxon>Apocrita</taxon>
        <taxon>Aculeata</taxon>
        <taxon>Formicoidea</taxon>
        <taxon>Formicidae</taxon>
        <taxon>Myrmicinae</taxon>
        <taxon>Cardiocondyla</taxon>
    </lineage>
</organism>
<comment type="caution">
    <text evidence="1">The sequence shown here is derived from an EMBL/GenBank/DDBJ whole genome shotgun (WGS) entry which is preliminary data.</text>
</comment>
<name>A0AAW2FE05_9HYME</name>
<evidence type="ECO:0000313" key="1">
    <source>
        <dbReference type="EMBL" id="KAL0113260.1"/>
    </source>
</evidence>
<accession>A0AAW2FE05</accession>
<evidence type="ECO:0000313" key="2">
    <source>
        <dbReference type="Proteomes" id="UP001430953"/>
    </source>
</evidence>
<dbReference type="Proteomes" id="UP001430953">
    <property type="component" value="Unassembled WGS sequence"/>
</dbReference>
<dbReference type="EMBL" id="JADYXP020000012">
    <property type="protein sequence ID" value="KAL0113260.1"/>
    <property type="molecule type" value="Genomic_DNA"/>
</dbReference>
<dbReference type="AlphaFoldDB" id="A0AAW2FE05"/>
<reference evidence="1 2" key="1">
    <citation type="submission" date="2023-03" db="EMBL/GenBank/DDBJ databases">
        <title>High recombination rates correlate with genetic variation in Cardiocondyla obscurior ants.</title>
        <authorList>
            <person name="Errbii M."/>
        </authorList>
    </citation>
    <scope>NUCLEOTIDE SEQUENCE [LARGE SCALE GENOMIC DNA]</scope>
    <source>
        <strain evidence="1">Alpha-2009</strain>
        <tissue evidence="1">Whole body</tissue>
    </source>
</reference>
<gene>
    <name evidence="1" type="ORF">PUN28_012427</name>
</gene>
<sequence>MLVETRQLSLMNKLVIKVVPTSLNIIEHTFSPYIFRILPCFSGAQRRAYDENAKSNRHWQRNAISFRNKLGCGSHYRRQIILHGFRRFRALCRPCKFSLQLPLDADINHIYI</sequence>